<gene>
    <name evidence="1" type="ORF">RhiirA4_472886</name>
</gene>
<reference evidence="1 2" key="1">
    <citation type="submission" date="2015-10" db="EMBL/GenBank/DDBJ databases">
        <title>Genome analyses suggest a sexual origin of heterokaryosis in a supposedly ancient asexual fungus.</title>
        <authorList>
            <person name="Ropars J."/>
            <person name="Sedzielewska K."/>
            <person name="Noel J."/>
            <person name="Charron P."/>
            <person name="Farinelli L."/>
            <person name="Marton T."/>
            <person name="Kruger M."/>
            <person name="Pelin A."/>
            <person name="Brachmann A."/>
            <person name="Corradi N."/>
        </authorList>
    </citation>
    <scope>NUCLEOTIDE SEQUENCE [LARGE SCALE GENOMIC DNA]</scope>
    <source>
        <strain evidence="1 2">A4</strain>
    </source>
</reference>
<proteinExistence type="predicted"/>
<evidence type="ECO:0000313" key="1">
    <source>
        <dbReference type="EMBL" id="PKY54211.1"/>
    </source>
</evidence>
<sequence length="539" mass="63610">MTSVYLTDDCIYYILYYLQNNHSTLFNCLLVNRFWCKSTIPLLYANPFANISKKRYLIISTLIFCFDKTEISQLKNQLGLSQVNNIIIDEGHKPLFEYLKYLEDYKYSIINSVIYGWFAKYHSGLLSFQKLYNDIIPIFHQSILRQSRNIKQLDILSSLFYREGFKNFNIQNLISNLTELNSLSLNFCLKGTADNELEQKFLRNIANTCLNLRILKVTLPQTRRSRFQRVNFNNLIDTTTLKKLCAIIKEQNKLEIFEIWNCNSLLNNILLSLEFQKHFLIHIEIMSTDFSNVDFLKRFNNLHNLECLKFGYCKGILLNQCESLNFASFKLKELEFIRNYWNIDVTFLMIKYLGAPLQRLFVENPTILLIDNISIYCPNLISLKIRINNVNIDLSFLSSLKNLRIRILNIIINNNIDDFFINLANNIPININKISINGVNINEFLQYKEFLENCHNSFEMINLNYSIDYEILKMVLNYIERSNNNLKIIGIMGLDKKMNDEELKLFDQIKAKGVKIVEYYTDPLCVRERVIVCNNQFLY</sequence>
<evidence type="ECO:0000313" key="2">
    <source>
        <dbReference type="Proteomes" id="UP000234323"/>
    </source>
</evidence>
<comment type="caution">
    <text evidence="1">The sequence shown here is derived from an EMBL/GenBank/DDBJ whole genome shotgun (WGS) entry which is preliminary data.</text>
</comment>
<dbReference type="VEuPathDB" id="FungiDB:RhiirA1_463674"/>
<organism evidence="1 2">
    <name type="scientific">Rhizophagus irregularis</name>
    <dbReference type="NCBI Taxonomy" id="588596"/>
    <lineage>
        <taxon>Eukaryota</taxon>
        <taxon>Fungi</taxon>
        <taxon>Fungi incertae sedis</taxon>
        <taxon>Mucoromycota</taxon>
        <taxon>Glomeromycotina</taxon>
        <taxon>Glomeromycetes</taxon>
        <taxon>Glomerales</taxon>
        <taxon>Glomeraceae</taxon>
        <taxon>Rhizophagus</taxon>
    </lineage>
</organism>
<evidence type="ECO:0008006" key="3">
    <source>
        <dbReference type="Google" id="ProtNLM"/>
    </source>
</evidence>
<dbReference type="EMBL" id="LLXI01001557">
    <property type="protein sequence ID" value="PKY54211.1"/>
    <property type="molecule type" value="Genomic_DNA"/>
</dbReference>
<dbReference type="SUPFAM" id="SSF52047">
    <property type="entry name" value="RNI-like"/>
    <property type="match status" value="1"/>
</dbReference>
<accession>A0A2I1H5S4</accession>
<name>A0A2I1H5S4_9GLOM</name>
<protein>
    <recommendedName>
        <fullName evidence="3">F-box domain-containing protein</fullName>
    </recommendedName>
</protein>
<keyword evidence="2" id="KW-1185">Reference proteome</keyword>
<dbReference type="VEuPathDB" id="FungiDB:RhiirA1_447269"/>
<dbReference type="Proteomes" id="UP000234323">
    <property type="component" value="Unassembled WGS sequence"/>
</dbReference>
<dbReference type="AlphaFoldDB" id="A0A2I1H5S4"/>